<accession>A0A1S0U389</accession>
<dbReference type="EMBL" id="JH712087">
    <property type="protein sequence ID" value="EFO24449.2"/>
    <property type="molecule type" value="Genomic_DNA"/>
</dbReference>
<gene>
    <name evidence="1" type="ORF">LOAG_04034</name>
</gene>
<dbReference type="CTD" id="9941435"/>
<reference evidence="1" key="1">
    <citation type="submission" date="2012-04" db="EMBL/GenBank/DDBJ databases">
        <title>The Genome Sequence of Loa loa.</title>
        <authorList>
            <consortium name="The Broad Institute Genome Sequencing Platform"/>
            <consortium name="Broad Institute Genome Sequencing Center for Infectious Disease"/>
            <person name="Nutman T.B."/>
            <person name="Fink D.L."/>
            <person name="Russ C."/>
            <person name="Young S."/>
            <person name="Zeng Q."/>
            <person name="Gargeya S."/>
            <person name="Alvarado L."/>
            <person name="Berlin A."/>
            <person name="Chapman S.B."/>
            <person name="Chen Z."/>
            <person name="Freedman E."/>
            <person name="Gellesch M."/>
            <person name="Goldberg J."/>
            <person name="Griggs A."/>
            <person name="Gujja S."/>
            <person name="Heilman E.R."/>
            <person name="Heiman D."/>
            <person name="Howarth C."/>
            <person name="Mehta T."/>
            <person name="Neiman D."/>
            <person name="Pearson M."/>
            <person name="Roberts A."/>
            <person name="Saif S."/>
            <person name="Shea T."/>
            <person name="Shenoy N."/>
            <person name="Sisk P."/>
            <person name="Stolte C."/>
            <person name="Sykes S."/>
            <person name="White J."/>
            <person name="Yandava C."/>
            <person name="Haas B."/>
            <person name="Henn M.R."/>
            <person name="Nusbaum C."/>
            <person name="Birren B."/>
        </authorList>
    </citation>
    <scope>NUCLEOTIDE SEQUENCE [LARGE SCALE GENOMIC DNA]</scope>
</reference>
<dbReference type="GeneID" id="9941435"/>
<organism evidence="1">
    <name type="scientific">Loa loa</name>
    <name type="common">Eye worm</name>
    <name type="synonym">Filaria loa</name>
    <dbReference type="NCBI Taxonomy" id="7209"/>
    <lineage>
        <taxon>Eukaryota</taxon>
        <taxon>Metazoa</taxon>
        <taxon>Ecdysozoa</taxon>
        <taxon>Nematoda</taxon>
        <taxon>Chromadorea</taxon>
        <taxon>Rhabditida</taxon>
        <taxon>Spirurina</taxon>
        <taxon>Spiruromorpha</taxon>
        <taxon>Filarioidea</taxon>
        <taxon>Onchocercidae</taxon>
        <taxon>Loa</taxon>
    </lineage>
</organism>
<dbReference type="InParanoid" id="A0A1S0U389"/>
<dbReference type="KEGG" id="loa:LOAG_04034"/>
<sequence length="116" mass="13732">MKEKRKEFLNWIYQNQDSKLCQILRKEIGKDDGIVIILTIMTEKFYQFTTKYALIYIKLSISDLENNFLSFLLCRSGRSDAYLEKIVAKKEDKKIREFVKRFDLNFAGFGASGKRK</sequence>
<dbReference type="RefSeq" id="XP_003139619.2">
    <property type="nucleotide sequence ID" value="XM_003139571.2"/>
</dbReference>
<protein>
    <submittedName>
        <fullName evidence="1">Uncharacterized protein</fullName>
    </submittedName>
</protein>
<name>A0A1S0U389_LOALO</name>
<dbReference type="AlphaFoldDB" id="A0A1S0U389"/>
<evidence type="ECO:0000313" key="1">
    <source>
        <dbReference type="EMBL" id="EFO24449.2"/>
    </source>
</evidence>
<proteinExistence type="predicted"/>